<dbReference type="CDD" id="cd06239">
    <property type="entry name" value="M14-like"/>
    <property type="match status" value="1"/>
</dbReference>
<dbReference type="PROSITE" id="PS52035">
    <property type="entry name" value="PEPTIDASE_M14"/>
    <property type="match status" value="1"/>
</dbReference>
<evidence type="ECO:0000259" key="3">
    <source>
        <dbReference type="PROSITE" id="PS52035"/>
    </source>
</evidence>
<protein>
    <submittedName>
        <fullName evidence="4">M14 metallopeptidase family protein</fullName>
    </submittedName>
</protein>
<feature type="active site" description="Proton donor/acceptor" evidence="1">
    <location>
        <position position="250"/>
    </location>
</feature>
<keyword evidence="2" id="KW-0732">Signal</keyword>
<sequence>MKLYKSIAYFFFVFMIFPVHAQDITTQLYETYESYKEPSIGKRRIKHTDIQPLLEKFKNNPRFTVTKIGTSIGGKDLSLVSIGSGDTDVFLWSQMHGDEPTATQAIFDILNFLNSSDFAKEKEEILSNLKVHFLPMLNPDGAELFQRRNLLGIDINRDALRLQAPESQTLKRVRDSLEADFGFNLHDQSTYYNAERTEKPATISYLAPAYNYEKEINQVRGNAMKIIVFMNNILQKYAPGQVGRYNDDFEPRAFGDNIQKWGTSTILIESGGYPEDTEKQEIRKLNYVSILSAIYTIANQNYTDINISEYEKIPENDRMLFDLKIVGATYNLMGNPYIIDLGINQVEVDYEGHDDFWYSSRVWDQGDLSTYYGYETLDAEGYELVEAKIYPEVVSDLEGLKKLDTKALLSQGFGYIKLAQIPSKSLNSPAPFHIVSEKYKKPDFRLQPGINPTFFMKKDGKFHYGVINGFLIDLESENIEIPNAMIFR</sequence>
<comment type="similarity">
    <text evidence="1">Belongs to the peptidase M14 family.</text>
</comment>
<proteinExistence type="inferred from homology"/>
<reference evidence="4 5" key="1">
    <citation type="submission" date="2024-01" db="EMBL/GenBank/DDBJ databases">
        <title>Maribacter spp. originated from different algae showed divergent polysaccharides utilization ability.</title>
        <authorList>
            <person name="Wang H."/>
            <person name="Wu Y."/>
        </authorList>
    </citation>
    <scope>NUCLEOTIDE SEQUENCE [LARGE SCALE GENOMIC DNA]</scope>
    <source>
        <strain evidence="4 5">PR1</strain>
    </source>
</reference>
<feature type="chain" id="PRO_5045137171" evidence="2">
    <location>
        <begin position="22"/>
        <end position="488"/>
    </location>
</feature>
<organism evidence="4 5">
    <name type="scientific">Maribacter cobaltidurans</name>
    <dbReference type="NCBI Taxonomy" id="1178778"/>
    <lineage>
        <taxon>Bacteria</taxon>
        <taxon>Pseudomonadati</taxon>
        <taxon>Bacteroidota</taxon>
        <taxon>Flavobacteriia</taxon>
        <taxon>Flavobacteriales</taxon>
        <taxon>Flavobacteriaceae</taxon>
        <taxon>Maribacter</taxon>
    </lineage>
</organism>
<dbReference type="SUPFAM" id="SSF53187">
    <property type="entry name" value="Zn-dependent exopeptidases"/>
    <property type="match status" value="1"/>
</dbReference>
<comment type="caution">
    <text evidence="4">The sequence shown here is derived from an EMBL/GenBank/DDBJ whole genome shotgun (WGS) entry which is preliminary data.</text>
</comment>
<evidence type="ECO:0000313" key="5">
    <source>
        <dbReference type="Proteomes" id="UP001356308"/>
    </source>
</evidence>
<keyword evidence="5" id="KW-1185">Reference proteome</keyword>
<feature type="domain" description="Peptidase M14" evidence="3">
    <location>
        <begin position="31"/>
        <end position="297"/>
    </location>
</feature>
<feature type="signal peptide" evidence="2">
    <location>
        <begin position="1"/>
        <end position="21"/>
    </location>
</feature>
<dbReference type="Gene3D" id="3.40.630.10">
    <property type="entry name" value="Zn peptidases"/>
    <property type="match status" value="1"/>
</dbReference>
<evidence type="ECO:0000256" key="2">
    <source>
        <dbReference type="SAM" id="SignalP"/>
    </source>
</evidence>
<gene>
    <name evidence="4" type="ORF">V1I91_07490</name>
</gene>
<accession>A0ABU7ISF2</accession>
<evidence type="ECO:0000256" key="1">
    <source>
        <dbReference type="PROSITE-ProRule" id="PRU01379"/>
    </source>
</evidence>
<evidence type="ECO:0000313" key="4">
    <source>
        <dbReference type="EMBL" id="MEE1975908.1"/>
    </source>
</evidence>
<dbReference type="RefSeq" id="WP_272650726.1">
    <property type="nucleotide sequence ID" value="NZ_JAZDDG010000003.1"/>
</dbReference>
<dbReference type="EMBL" id="JAZDDG010000003">
    <property type="protein sequence ID" value="MEE1975908.1"/>
    <property type="molecule type" value="Genomic_DNA"/>
</dbReference>
<name>A0ABU7ISF2_9FLAO</name>
<dbReference type="InterPro" id="IPR000834">
    <property type="entry name" value="Peptidase_M14"/>
</dbReference>
<dbReference type="Proteomes" id="UP001356308">
    <property type="component" value="Unassembled WGS sequence"/>
</dbReference>
<dbReference type="Pfam" id="PF00246">
    <property type="entry name" value="Peptidase_M14"/>
    <property type="match status" value="1"/>
</dbReference>